<keyword evidence="4" id="KW-1185">Reference proteome</keyword>
<evidence type="ECO:0000256" key="1">
    <source>
        <dbReference type="SAM" id="MobiDB-lite"/>
    </source>
</evidence>
<dbReference type="Proteomes" id="UP000095672">
    <property type="component" value="Chromosome"/>
</dbReference>
<accession>A0A1C9W404</accession>
<keyword evidence="2" id="KW-0812">Transmembrane</keyword>
<dbReference type="KEGG" id="micc:AUP74_00415"/>
<evidence type="ECO:0000313" key="3">
    <source>
        <dbReference type="EMBL" id="AOS95886.1"/>
    </source>
</evidence>
<proteinExistence type="predicted"/>
<feature type="transmembrane region" description="Helical" evidence="2">
    <location>
        <begin position="9"/>
        <end position="28"/>
    </location>
</feature>
<dbReference type="Pfam" id="PF11219">
    <property type="entry name" value="DUF3014"/>
    <property type="match status" value="1"/>
</dbReference>
<keyword evidence="2" id="KW-0472">Membrane</keyword>
<dbReference type="RefSeq" id="WP_069946102.1">
    <property type="nucleotide sequence ID" value="NZ_CP014143.1"/>
</dbReference>
<evidence type="ECO:0000256" key="2">
    <source>
        <dbReference type="SAM" id="Phobius"/>
    </source>
</evidence>
<dbReference type="PATRIC" id="fig|1769779.3.peg.417"/>
<reference evidence="4" key="1">
    <citation type="submission" date="2016-01" db="EMBL/GenBank/DDBJ databases">
        <title>Complete genome sequence of Microbulbifer sp. CCB-MM1, a halophile isolated from Matang Mangrove Forest, Perak.</title>
        <authorList>
            <person name="Moh T.H."/>
            <person name="Dinesh B."/>
            <person name="Lau N.-S."/>
            <person name="Go F."/>
            <person name="Alexander Chong S.-C."/>
        </authorList>
    </citation>
    <scope>NUCLEOTIDE SEQUENCE [LARGE SCALE GENOMIC DNA]</scope>
    <source>
        <strain evidence="4">CCB-MM1</strain>
    </source>
</reference>
<dbReference type="EMBL" id="CP014143">
    <property type="protein sequence ID" value="AOS95886.1"/>
    <property type="molecule type" value="Genomic_DNA"/>
</dbReference>
<feature type="compositionally biased region" description="Pro residues" evidence="1">
    <location>
        <begin position="61"/>
        <end position="71"/>
    </location>
</feature>
<feature type="region of interest" description="Disordered" evidence="1">
    <location>
        <begin position="30"/>
        <end position="85"/>
    </location>
</feature>
<gene>
    <name evidence="3" type="ORF">AUP74_00415</name>
</gene>
<dbReference type="InterPro" id="IPR021382">
    <property type="entry name" value="DUF3014"/>
</dbReference>
<evidence type="ECO:0008006" key="5">
    <source>
        <dbReference type="Google" id="ProtNLM"/>
    </source>
</evidence>
<dbReference type="AlphaFoldDB" id="A0A1C9W404"/>
<dbReference type="OrthoDB" id="5502479at2"/>
<evidence type="ECO:0000313" key="4">
    <source>
        <dbReference type="Proteomes" id="UP000095672"/>
    </source>
</evidence>
<protein>
    <recommendedName>
        <fullName evidence="5">DUF3014 domain-containing protein</fullName>
    </recommendedName>
</protein>
<name>A0A1C9W404_9GAMM</name>
<organism evidence="3 4">
    <name type="scientific">Microbulbifer aggregans</name>
    <dbReference type="NCBI Taxonomy" id="1769779"/>
    <lineage>
        <taxon>Bacteria</taxon>
        <taxon>Pseudomonadati</taxon>
        <taxon>Pseudomonadota</taxon>
        <taxon>Gammaproteobacteria</taxon>
        <taxon>Cellvibrionales</taxon>
        <taxon>Microbulbiferaceae</taxon>
        <taxon>Microbulbifer</taxon>
    </lineage>
</organism>
<dbReference type="STRING" id="1769779.AUP74_00415"/>
<sequence length="276" mass="30533">MSDYQSSRGWILGLIIVAAIAAGAYFLLRGSPEPTPPPAPITEPEPEPTPEVDLEPEPEPEPVPVEPAPEPEPQRELPSLNESDETARGDLLSLAPDGALGRWIVSDEVVRKWVAAVNAASTGEMMAKNRPYNNPPGELAVAEEGPTGMVLSEENYQRYDVPVRLFAMADTGKAVELYRFWYPRLSEAFGELGMRDKNFHQVFLKAIDVALAAPEADQPIQLVRPSVYFKFADPQMEKLPGVHKLMIRIGPENAARVKEKLRELKAELESMPMQNP</sequence>
<keyword evidence="2" id="KW-1133">Transmembrane helix</keyword>
<feature type="compositionally biased region" description="Pro residues" evidence="1">
    <location>
        <begin position="33"/>
        <end position="43"/>
    </location>
</feature>
<feature type="compositionally biased region" description="Acidic residues" evidence="1">
    <location>
        <begin position="44"/>
        <end position="60"/>
    </location>
</feature>